<keyword evidence="1" id="KW-0812">Transmembrane</keyword>
<reference evidence="2 3" key="1">
    <citation type="submission" date="2023-05" db="EMBL/GenBank/DDBJ databases">
        <title>Novel species of genus Flectobacillus isolated from stream in China.</title>
        <authorList>
            <person name="Lu H."/>
        </authorList>
    </citation>
    <scope>NUCLEOTIDE SEQUENCE [LARGE SCALE GENOMIC DNA]</scope>
    <source>
        <strain evidence="2 3">KCTC 42575</strain>
    </source>
</reference>
<evidence type="ECO:0000313" key="3">
    <source>
        <dbReference type="Proteomes" id="UP001236507"/>
    </source>
</evidence>
<protein>
    <submittedName>
        <fullName evidence="2">DUF4199 domain-containing protein</fullName>
    </submittedName>
</protein>
<dbReference type="Pfam" id="PF13858">
    <property type="entry name" value="DUF4199"/>
    <property type="match status" value="1"/>
</dbReference>
<evidence type="ECO:0000256" key="1">
    <source>
        <dbReference type="SAM" id="Phobius"/>
    </source>
</evidence>
<sequence>MFNKTFWKNSLKFGAFAGIACLGYSVVLDLIGITPISGKLFPSNIFILIASILAVKSYRRNNPDETLHFWEGLSLCFVVALSSSIIVGGGLYLFYSTQHGQELLAKFVVEAVKEYTTARQQIIKETNLEYFNNLIAGIKAIDPVSIAFTELKQRPLIAILPSIMISLYYRRQYVK</sequence>
<keyword evidence="3" id="KW-1185">Reference proteome</keyword>
<organism evidence="2 3">
    <name type="scientific">Flectobacillus roseus</name>
    <dbReference type="NCBI Taxonomy" id="502259"/>
    <lineage>
        <taxon>Bacteria</taxon>
        <taxon>Pseudomonadati</taxon>
        <taxon>Bacteroidota</taxon>
        <taxon>Cytophagia</taxon>
        <taxon>Cytophagales</taxon>
        <taxon>Flectobacillaceae</taxon>
        <taxon>Flectobacillus</taxon>
    </lineage>
</organism>
<proteinExistence type="predicted"/>
<evidence type="ECO:0000313" key="2">
    <source>
        <dbReference type="EMBL" id="MDI9858924.1"/>
    </source>
</evidence>
<feature type="transmembrane region" description="Helical" evidence="1">
    <location>
        <begin position="12"/>
        <end position="34"/>
    </location>
</feature>
<accession>A0ABT6Y642</accession>
<dbReference type="InterPro" id="IPR025250">
    <property type="entry name" value="DUF4199"/>
</dbReference>
<name>A0ABT6Y642_9BACT</name>
<feature type="transmembrane region" description="Helical" evidence="1">
    <location>
        <begin position="70"/>
        <end position="95"/>
    </location>
</feature>
<dbReference type="RefSeq" id="WP_283343995.1">
    <property type="nucleotide sequence ID" value="NZ_JASHIF010000004.1"/>
</dbReference>
<comment type="caution">
    <text evidence="2">The sequence shown here is derived from an EMBL/GenBank/DDBJ whole genome shotgun (WGS) entry which is preliminary data.</text>
</comment>
<gene>
    <name evidence="2" type="ORF">QM524_06875</name>
</gene>
<feature type="transmembrane region" description="Helical" evidence="1">
    <location>
        <begin position="40"/>
        <end position="58"/>
    </location>
</feature>
<keyword evidence="1" id="KW-1133">Transmembrane helix</keyword>
<keyword evidence="1" id="KW-0472">Membrane</keyword>
<dbReference type="EMBL" id="JASHIF010000004">
    <property type="protein sequence ID" value="MDI9858924.1"/>
    <property type="molecule type" value="Genomic_DNA"/>
</dbReference>
<dbReference type="Proteomes" id="UP001236507">
    <property type="component" value="Unassembled WGS sequence"/>
</dbReference>